<evidence type="ECO:0000256" key="2">
    <source>
        <dbReference type="HAMAP-Rule" id="MF_00634"/>
    </source>
</evidence>
<evidence type="ECO:0000256" key="1">
    <source>
        <dbReference type="ARBA" id="ARBA00010364"/>
    </source>
</evidence>
<dbReference type="PANTHER" id="PTHR13420">
    <property type="entry name" value="UPF0235 PROTEIN C15ORF40"/>
    <property type="match status" value="1"/>
</dbReference>
<dbReference type="EMBL" id="REFO01000010">
    <property type="protein sequence ID" value="RMA97612.1"/>
    <property type="molecule type" value="Genomic_DNA"/>
</dbReference>
<name>A0A3M0C3S2_9AQUI</name>
<dbReference type="Gene3D" id="3.30.1200.10">
    <property type="entry name" value="YggU-like"/>
    <property type="match status" value="1"/>
</dbReference>
<dbReference type="InterPro" id="IPR003746">
    <property type="entry name" value="DUF167"/>
</dbReference>
<gene>
    <name evidence="3" type="ORF">CLV39_0232</name>
</gene>
<keyword evidence="4" id="KW-1185">Reference proteome</keyword>
<dbReference type="SUPFAM" id="SSF69786">
    <property type="entry name" value="YggU-like"/>
    <property type="match status" value="1"/>
</dbReference>
<dbReference type="HAMAP" id="MF_00634">
    <property type="entry name" value="UPF0235"/>
    <property type="match status" value="1"/>
</dbReference>
<accession>A0A3M0C3S2</accession>
<comment type="similarity">
    <text evidence="1 2">Belongs to the UPF0235 family.</text>
</comment>
<dbReference type="Proteomes" id="UP000280842">
    <property type="component" value="Unassembled WGS sequence"/>
</dbReference>
<reference evidence="3 4" key="1">
    <citation type="submission" date="2018-10" db="EMBL/GenBank/DDBJ databases">
        <title>Genomic Encyclopedia of Archaeal and Bacterial Type Strains, Phase II (KMG-II): from individual species to whole genera.</title>
        <authorList>
            <person name="Goeker M."/>
        </authorList>
    </citation>
    <scope>NUCLEOTIDE SEQUENCE [LARGE SCALE GENOMIC DNA]</scope>
    <source>
        <strain evidence="3 4">VM1</strain>
    </source>
</reference>
<dbReference type="NCBIfam" id="TIGR00251">
    <property type="entry name" value="DUF167 family protein"/>
    <property type="match status" value="1"/>
</dbReference>
<dbReference type="PANTHER" id="PTHR13420:SF7">
    <property type="entry name" value="UPF0235 PROTEIN C15ORF40"/>
    <property type="match status" value="1"/>
</dbReference>
<evidence type="ECO:0000313" key="3">
    <source>
        <dbReference type="EMBL" id="RMA97612.1"/>
    </source>
</evidence>
<evidence type="ECO:0000313" key="4">
    <source>
        <dbReference type="Proteomes" id="UP000280842"/>
    </source>
</evidence>
<proteinExistence type="inferred from homology"/>
<dbReference type="Pfam" id="PF02594">
    <property type="entry name" value="DUF167"/>
    <property type="match status" value="1"/>
</dbReference>
<protein>
    <recommendedName>
        <fullName evidence="2">UPF0235 protein CLV39_0232</fullName>
    </recommendedName>
</protein>
<organism evidence="3 4">
    <name type="scientific">Hydrogenothermus marinus</name>
    <dbReference type="NCBI Taxonomy" id="133270"/>
    <lineage>
        <taxon>Bacteria</taxon>
        <taxon>Pseudomonadati</taxon>
        <taxon>Aquificota</taxon>
        <taxon>Aquificia</taxon>
        <taxon>Aquificales</taxon>
        <taxon>Hydrogenothermaceae</taxon>
        <taxon>Hydrogenothermus</taxon>
    </lineage>
</organism>
<dbReference type="InterPro" id="IPR036591">
    <property type="entry name" value="YggU-like_sf"/>
</dbReference>
<comment type="caution">
    <text evidence="3">The sequence shown here is derived from an EMBL/GenBank/DDBJ whole genome shotgun (WGS) entry which is preliminary data.</text>
</comment>
<dbReference type="OrthoDB" id="3176309at2"/>
<dbReference type="SMART" id="SM01152">
    <property type="entry name" value="DUF167"/>
    <property type="match status" value="1"/>
</dbReference>
<dbReference type="AlphaFoldDB" id="A0A3M0C3S2"/>
<dbReference type="GO" id="GO:0005737">
    <property type="term" value="C:cytoplasm"/>
    <property type="evidence" value="ECO:0007669"/>
    <property type="project" value="TreeGrafter"/>
</dbReference>
<sequence length="75" mass="8775">MKIRIKVKPNAKKEEIKKIEDDYFEIRVTVVPEKGKANKKVIEILSKYFKVPKSNITLLKGETSKEKLFEIIPKD</sequence>
<dbReference type="RefSeq" id="WP_121922390.1">
    <property type="nucleotide sequence ID" value="NZ_REFO01000010.1"/>
</dbReference>